<dbReference type="AlphaFoldDB" id="R3WPQ0"/>
<keyword evidence="2" id="KW-1185">Reference proteome</keyword>
<dbReference type="RefSeq" id="WP_010768454.1">
    <property type="nucleotide sequence ID" value="NZ_ASWE01000002.1"/>
</dbReference>
<dbReference type="Proteomes" id="UP000013785">
    <property type="component" value="Unassembled WGS sequence"/>
</dbReference>
<dbReference type="OrthoDB" id="2200480at2"/>
<organism evidence="1 2">
    <name type="scientific">Enterococcus phoeniculicola ATCC BAA-412</name>
    <dbReference type="NCBI Taxonomy" id="1158610"/>
    <lineage>
        <taxon>Bacteria</taxon>
        <taxon>Bacillati</taxon>
        <taxon>Bacillota</taxon>
        <taxon>Bacilli</taxon>
        <taxon>Lactobacillales</taxon>
        <taxon>Enterococcaceae</taxon>
        <taxon>Enterococcus</taxon>
    </lineage>
</organism>
<dbReference type="eggNOG" id="ENOG5030WRN">
    <property type="taxonomic scope" value="Bacteria"/>
</dbReference>
<name>R3WPQ0_9ENTE</name>
<gene>
    <name evidence="1" type="ORF">UC3_01791</name>
</gene>
<accession>R3WPQ0</accession>
<protein>
    <submittedName>
        <fullName evidence="1">Uncharacterized protein</fullName>
    </submittedName>
</protein>
<sequence length="381" mass="45103">MKPKITQVHPITSTNFHLLQIEDSVVIQVKQGRNILKNEWTKNDYQSSNEYAMDLLFTYKEKILYSATDENYWCPTCERLIRRYAYNLEEEILQQLSNYRQVMGKSSIFQEIIEANKPLLELLPSGSYTLSLRKVFPTYGEQACFIDFLSGSLTASADSYYEFMDNEPMTVEASTIYMLPTQEKERLNEDTLKEYRKKDMLGYGVVWGFCGFLGCLLDGHHKAMIAYERNQPLDCFVIEPYIEGQPLWKKNEGVFPKKRFPEIPTISEFCFLQNFIDEKEMNSQEELLSYFTAILERKMIPQEGEMDQFIHLVAYFFPERLKELYAIISTTYPYKSLRERFFHFLARQARSLEIEKIMLDFLIYDDYESPQATKICEDYFR</sequence>
<comment type="caution">
    <text evidence="1">The sequence shown here is derived from an EMBL/GenBank/DDBJ whole genome shotgun (WGS) entry which is preliminary data.</text>
</comment>
<evidence type="ECO:0000313" key="1">
    <source>
        <dbReference type="EMBL" id="EOL43810.1"/>
    </source>
</evidence>
<proteinExistence type="predicted"/>
<evidence type="ECO:0000313" key="2">
    <source>
        <dbReference type="Proteomes" id="UP000013785"/>
    </source>
</evidence>
<dbReference type="STRING" id="154621.RV11_GL002241"/>
<dbReference type="PATRIC" id="fig|1158610.3.peg.1784"/>
<reference evidence="1 2" key="1">
    <citation type="submission" date="2013-02" db="EMBL/GenBank/DDBJ databases">
        <title>The Genome Sequence of Enterococcus phoeniculicola BAA-412.</title>
        <authorList>
            <consortium name="The Broad Institute Genome Sequencing Platform"/>
            <consortium name="The Broad Institute Genome Sequencing Center for Infectious Disease"/>
            <person name="Earl A.M."/>
            <person name="Gilmore M.S."/>
            <person name="Lebreton F."/>
            <person name="Walker B."/>
            <person name="Young S.K."/>
            <person name="Zeng Q."/>
            <person name="Gargeya S."/>
            <person name="Fitzgerald M."/>
            <person name="Haas B."/>
            <person name="Abouelleil A."/>
            <person name="Alvarado L."/>
            <person name="Arachchi H.M."/>
            <person name="Berlin A.M."/>
            <person name="Chapman S.B."/>
            <person name="Dewar J."/>
            <person name="Goldberg J."/>
            <person name="Griggs A."/>
            <person name="Gujja S."/>
            <person name="Hansen M."/>
            <person name="Howarth C."/>
            <person name="Imamovic A."/>
            <person name="Larimer J."/>
            <person name="McCowan C."/>
            <person name="Murphy C."/>
            <person name="Neiman D."/>
            <person name="Pearson M."/>
            <person name="Priest M."/>
            <person name="Roberts A."/>
            <person name="Saif S."/>
            <person name="Shea T."/>
            <person name="Sisk P."/>
            <person name="Sykes S."/>
            <person name="Wortman J."/>
            <person name="Nusbaum C."/>
            <person name="Birren B."/>
        </authorList>
    </citation>
    <scope>NUCLEOTIDE SEQUENCE [LARGE SCALE GENOMIC DNA]</scope>
    <source>
        <strain evidence="1 2">ATCC BAA-412</strain>
    </source>
</reference>
<dbReference type="HOGENOM" id="CLU_725098_0_0_9"/>
<dbReference type="EMBL" id="AJAT01000015">
    <property type="protein sequence ID" value="EOL43810.1"/>
    <property type="molecule type" value="Genomic_DNA"/>
</dbReference>